<comment type="caution">
    <text evidence="1">The sequence shown here is derived from an EMBL/GenBank/DDBJ whole genome shotgun (WGS) entry which is preliminary data.</text>
</comment>
<feature type="non-terminal residue" evidence="1">
    <location>
        <position position="1"/>
    </location>
</feature>
<name>A0A812TDM5_SYMPI</name>
<keyword evidence="2" id="KW-1185">Reference proteome</keyword>
<evidence type="ECO:0000313" key="2">
    <source>
        <dbReference type="Proteomes" id="UP000649617"/>
    </source>
</evidence>
<dbReference type="EMBL" id="CAJNIZ010031136">
    <property type="protein sequence ID" value="CAE7528292.1"/>
    <property type="molecule type" value="Genomic_DNA"/>
</dbReference>
<sequence length="217" mass="23221">VLLPCLAVRPSQEILWPLEVAGSEHLLVTAKGRDDAKEFHTAGASVLEAQQAVADGEADASVTEKSWDDYWLATSEVYPNCSLQTEGSFSVDEPLHVNDSCIWHANGVQVTVKQPMKFHGSLVLQGELHIIGAAALDGSCMRVLGNLSVLGTHVTFTGCENTNWDNDEAGSGGGVHVGGDFRLLRSTAAFFRCKAKVGGGANVRGHFEQRNSIANFE</sequence>
<dbReference type="Proteomes" id="UP000649617">
    <property type="component" value="Unassembled WGS sequence"/>
</dbReference>
<reference evidence="1" key="1">
    <citation type="submission" date="2021-02" db="EMBL/GenBank/DDBJ databases">
        <authorList>
            <person name="Dougan E. K."/>
            <person name="Rhodes N."/>
            <person name="Thang M."/>
            <person name="Chan C."/>
        </authorList>
    </citation>
    <scope>NUCLEOTIDE SEQUENCE</scope>
</reference>
<evidence type="ECO:0000313" key="1">
    <source>
        <dbReference type="EMBL" id="CAE7528292.1"/>
    </source>
</evidence>
<dbReference type="OrthoDB" id="438153at2759"/>
<accession>A0A812TDM5</accession>
<protein>
    <submittedName>
        <fullName evidence="1">Uncharacterized protein</fullName>
    </submittedName>
</protein>
<proteinExistence type="predicted"/>
<organism evidence="1 2">
    <name type="scientific">Symbiodinium pilosum</name>
    <name type="common">Dinoflagellate</name>
    <dbReference type="NCBI Taxonomy" id="2952"/>
    <lineage>
        <taxon>Eukaryota</taxon>
        <taxon>Sar</taxon>
        <taxon>Alveolata</taxon>
        <taxon>Dinophyceae</taxon>
        <taxon>Suessiales</taxon>
        <taxon>Symbiodiniaceae</taxon>
        <taxon>Symbiodinium</taxon>
    </lineage>
</organism>
<gene>
    <name evidence="1" type="ORF">SPIL2461_LOCUS13890</name>
</gene>
<feature type="non-terminal residue" evidence="1">
    <location>
        <position position="217"/>
    </location>
</feature>
<dbReference type="AlphaFoldDB" id="A0A812TDM5"/>